<evidence type="ECO:0000256" key="1">
    <source>
        <dbReference type="SAM" id="MobiDB-lite"/>
    </source>
</evidence>
<reference evidence="2" key="1">
    <citation type="journal article" date="2019" name="bioRxiv">
        <title>The Genome of the Zebra Mussel, Dreissena polymorpha: A Resource for Invasive Species Research.</title>
        <authorList>
            <person name="McCartney M.A."/>
            <person name="Auch B."/>
            <person name="Kono T."/>
            <person name="Mallez S."/>
            <person name="Zhang Y."/>
            <person name="Obille A."/>
            <person name="Becker A."/>
            <person name="Abrahante J.E."/>
            <person name="Garbe J."/>
            <person name="Badalamenti J.P."/>
            <person name="Herman A."/>
            <person name="Mangelson H."/>
            <person name="Liachko I."/>
            <person name="Sullivan S."/>
            <person name="Sone E.D."/>
            <person name="Koren S."/>
            <person name="Silverstein K.A.T."/>
            <person name="Beckman K.B."/>
            <person name="Gohl D.M."/>
        </authorList>
    </citation>
    <scope>NUCLEOTIDE SEQUENCE</scope>
    <source>
        <strain evidence="2">Duluth1</strain>
        <tissue evidence="2">Whole animal</tissue>
    </source>
</reference>
<feature type="region of interest" description="Disordered" evidence="1">
    <location>
        <begin position="41"/>
        <end position="61"/>
    </location>
</feature>
<proteinExistence type="predicted"/>
<feature type="compositionally biased region" description="Polar residues" evidence="1">
    <location>
        <begin position="51"/>
        <end position="61"/>
    </location>
</feature>
<dbReference type="Proteomes" id="UP000828390">
    <property type="component" value="Unassembled WGS sequence"/>
</dbReference>
<gene>
    <name evidence="2" type="ORF">DPMN_044230</name>
</gene>
<evidence type="ECO:0000313" key="2">
    <source>
        <dbReference type="EMBL" id="KAH3737637.1"/>
    </source>
</evidence>
<organism evidence="2 3">
    <name type="scientific">Dreissena polymorpha</name>
    <name type="common">Zebra mussel</name>
    <name type="synonym">Mytilus polymorpha</name>
    <dbReference type="NCBI Taxonomy" id="45954"/>
    <lineage>
        <taxon>Eukaryota</taxon>
        <taxon>Metazoa</taxon>
        <taxon>Spiralia</taxon>
        <taxon>Lophotrochozoa</taxon>
        <taxon>Mollusca</taxon>
        <taxon>Bivalvia</taxon>
        <taxon>Autobranchia</taxon>
        <taxon>Heteroconchia</taxon>
        <taxon>Euheterodonta</taxon>
        <taxon>Imparidentia</taxon>
        <taxon>Neoheterodontei</taxon>
        <taxon>Myida</taxon>
        <taxon>Dreissenoidea</taxon>
        <taxon>Dreissenidae</taxon>
        <taxon>Dreissena</taxon>
    </lineage>
</organism>
<dbReference type="EMBL" id="JAIWYP010000011">
    <property type="protein sequence ID" value="KAH3737637.1"/>
    <property type="molecule type" value="Genomic_DNA"/>
</dbReference>
<name>A0A9D4D3T4_DREPO</name>
<keyword evidence="3" id="KW-1185">Reference proteome</keyword>
<comment type="caution">
    <text evidence="2">The sequence shown here is derived from an EMBL/GenBank/DDBJ whole genome shotgun (WGS) entry which is preliminary data.</text>
</comment>
<dbReference type="AlphaFoldDB" id="A0A9D4D3T4"/>
<evidence type="ECO:0000313" key="3">
    <source>
        <dbReference type="Proteomes" id="UP000828390"/>
    </source>
</evidence>
<reference evidence="2" key="2">
    <citation type="submission" date="2020-11" db="EMBL/GenBank/DDBJ databases">
        <authorList>
            <person name="McCartney M.A."/>
            <person name="Auch B."/>
            <person name="Kono T."/>
            <person name="Mallez S."/>
            <person name="Becker A."/>
            <person name="Gohl D.M."/>
            <person name="Silverstein K.A.T."/>
            <person name="Koren S."/>
            <person name="Bechman K.B."/>
            <person name="Herman A."/>
            <person name="Abrahante J.E."/>
            <person name="Garbe J."/>
        </authorList>
    </citation>
    <scope>NUCLEOTIDE SEQUENCE</scope>
    <source>
        <strain evidence="2">Duluth1</strain>
        <tissue evidence="2">Whole animal</tissue>
    </source>
</reference>
<sequence>MLVRELKFERSTNEDNAQELASLKERLEKKAQRQLFRRAQQQEVRQEVKGHQTTWNTGMRS</sequence>
<protein>
    <submittedName>
        <fullName evidence="2">Uncharacterized protein</fullName>
    </submittedName>
</protein>
<accession>A0A9D4D3T4</accession>